<feature type="domain" description="NAD-dependent epimerase/dehydratase" evidence="1">
    <location>
        <begin position="78"/>
        <end position="215"/>
    </location>
</feature>
<dbReference type="InterPro" id="IPR001509">
    <property type="entry name" value="Epimerase_deHydtase"/>
</dbReference>
<accession>A0A3S2TLJ4</accession>
<evidence type="ECO:0000259" key="1">
    <source>
        <dbReference type="Pfam" id="PF01370"/>
    </source>
</evidence>
<dbReference type="RefSeq" id="WP_128198900.1">
    <property type="nucleotide sequence ID" value="NZ_SACT01000004.1"/>
</dbReference>
<dbReference type="GO" id="GO:0004029">
    <property type="term" value="F:aldehyde dehydrogenase (NAD+) activity"/>
    <property type="evidence" value="ECO:0007669"/>
    <property type="project" value="TreeGrafter"/>
</dbReference>
<dbReference type="InterPro" id="IPR051783">
    <property type="entry name" value="NAD(P)-dependent_oxidoreduct"/>
</dbReference>
<proteinExistence type="predicted"/>
<dbReference type="PANTHER" id="PTHR48079:SF6">
    <property type="entry name" value="NAD(P)-BINDING DOMAIN-CONTAINING PROTEIN-RELATED"/>
    <property type="match status" value="1"/>
</dbReference>
<keyword evidence="3" id="KW-1185">Reference proteome</keyword>
<dbReference type="OrthoDB" id="7941246at2"/>
<dbReference type="Pfam" id="PF01370">
    <property type="entry name" value="Epimerase"/>
    <property type="match status" value="1"/>
</dbReference>
<comment type="caution">
    <text evidence="2">The sequence shown here is derived from an EMBL/GenBank/DDBJ whole genome shotgun (WGS) entry which is preliminary data.</text>
</comment>
<sequence>MRLLVIGGTRFVGRHLVDAALARGDAVTLFNRGQSGPAPAGVESLVGDRRVDLSALAHGRWDAVVDTCGYLPREVAAMAAALRDRVGRYVFVSSVSVYASTATANTEGDPLATIDDPDADVVDGRTYGALKALCEAALIDAFDARVTVVRPGLIVGPHDPTQRFTYWPARLARAIDGAPVLAPGHPDAPVQVIDARDLAAFMLQLIDGDRHGIYNAVGPTLTMGQVLQACADAAGVLPDLRWTDMATLQARGLQPWSDLPLALPDDADHAGFMRADARRALAAGLHTRPLAQTVADTLAWWRSLPPAAQAFDKAGLSSERERAALAG</sequence>
<name>A0A3S2TLJ4_9BURK</name>
<dbReference type="EMBL" id="SACT01000004">
    <property type="protein sequence ID" value="RVT50874.1"/>
    <property type="molecule type" value="Genomic_DNA"/>
</dbReference>
<gene>
    <name evidence="2" type="ORF">ENE75_13785</name>
</gene>
<dbReference type="AlphaFoldDB" id="A0A3S2TLJ4"/>
<organism evidence="2 3">
    <name type="scientific">Rubrivivax albus</name>
    <dbReference type="NCBI Taxonomy" id="2499835"/>
    <lineage>
        <taxon>Bacteria</taxon>
        <taxon>Pseudomonadati</taxon>
        <taxon>Pseudomonadota</taxon>
        <taxon>Betaproteobacteria</taxon>
        <taxon>Burkholderiales</taxon>
        <taxon>Sphaerotilaceae</taxon>
        <taxon>Rubrivivax</taxon>
    </lineage>
</organism>
<dbReference type="SUPFAM" id="SSF51735">
    <property type="entry name" value="NAD(P)-binding Rossmann-fold domains"/>
    <property type="match status" value="1"/>
</dbReference>
<evidence type="ECO:0000313" key="2">
    <source>
        <dbReference type="EMBL" id="RVT50874.1"/>
    </source>
</evidence>
<dbReference type="Proteomes" id="UP000288178">
    <property type="component" value="Unassembled WGS sequence"/>
</dbReference>
<dbReference type="PANTHER" id="PTHR48079">
    <property type="entry name" value="PROTEIN YEEZ"/>
    <property type="match status" value="1"/>
</dbReference>
<dbReference type="InterPro" id="IPR036291">
    <property type="entry name" value="NAD(P)-bd_dom_sf"/>
</dbReference>
<protein>
    <submittedName>
        <fullName evidence="2">SDR family oxidoreductase</fullName>
    </submittedName>
</protein>
<dbReference type="GO" id="GO:0005737">
    <property type="term" value="C:cytoplasm"/>
    <property type="evidence" value="ECO:0007669"/>
    <property type="project" value="TreeGrafter"/>
</dbReference>
<dbReference type="Gene3D" id="3.40.50.720">
    <property type="entry name" value="NAD(P)-binding Rossmann-like Domain"/>
    <property type="match status" value="1"/>
</dbReference>
<reference evidence="2 3" key="1">
    <citation type="submission" date="2019-01" db="EMBL/GenBank/DDBJ databases">
        <authorList>
            <person name="Chen W.-M."/>
        </authorList>
    </citation>
    <scope>NUCLEOTIDE SEQUENCE [LARGE SCALE GENOMIC DNA]</scope>
    <source>
        <strain evidence="2 3">ICH-3</strain>
    </source>
</reference>
<dbReference type="CDD" id="cd05265">
    <property type="entry name" value="SDR_a1"/>
    <property type="match status" value="1"/>
</dbReference>
<evidence type="ECO:0000313" key="3">
    <source>
        <dbReference type="Proteomes" id="UP000288178"/>
    </source>
</evidence>